<accession>A0A6J5ZEE9</accession>
<feature type="region of interest" description="Disordered" evidence="1">
    <location>
        <begin position="1"/>
        <end position="22"/>
    </location>
</feature>
<evidence type="ECO:0000313" key="2">
    <source>
        <dbReference type="EMBL" id="CAB4339748.1"/>
    </source>
</evidence>
<dbReference type="EMBL" id="CAESAG010000132">
    <property type="protein sequence ID" value="CAB4339748.1"/>
    <property type="molecule type" value="Genomic_DNA"/>
</dbReference>
<sequence length="81" mass="8725">MNRPPEPSATFTKKSVPEPEPENFVHVESPKAIAALLTVIAPSEAFSTEVVQSKVTLFELLHLSLGGSRLSPPVSHGNFVM</sequence>
<name>A0A6J5ZEE9_9ZZZZ</name>
<reference evidence="2" key="1">
    <citation type="submission" date="2020-05" db="EMBL/GenBank/DDBJ databases">
        <authorList>
            <person name="Chiriac C."/>
            <person name="Salcher M."/>
            <person name="Ghai R."/>
            <person name="Kavagutti S V."/>
        </authorList>
    </citation>
    <scope>NUCLEOTIDE SEQUENCE</scope>
</reference>
<organism evidence="2">
    <name type="scientific">freshwater metagenome</name>
    <dbReference type="NCBI Taxonomy" id="449393"/>
    <lineage>
        <taxon>unclassified sequences</taxon>
        <taxon>metagenomes</taxon>
        <taxon>ecological metagenomes</taxon>
    </lineage>
</organism>
<evidence type="ECO:0000256" key="1">
    <source>
        <dbReference type="SAM" id="MobiDB-lite"/>
    </source>
</evidence>
<proteinExistence type="predicted"/>
<dbReference type="AlphaFoldDB" id="A0A6J5ZEE9"/>
<gene>
    <name evidence="2" type="ORF">UFOPK4080_00813</name>
</gene>
<protein>
    <submittedName>
        <fullName evidence="2">Unannotated protein</fullName>
    </submittedName>
</protein>